<organism evidence="9 10">
    <name type="scientific">Parascaris univalens</name>
    <name type="common">Nematode worm</name>
    <dbReference type="NCBI Taxonomy" id="6257"/>
    <lineage>
        <taxon>Eukaryota</taxon>
        <taxon>Metazoa</taxon>
        <taxon>Ecdysozoa</taxon>
        <taxon>Nematoda</taxon>
        <taxon>Chromadorea</taxon>
        <taxon>Rhabditida</taxon>
        <taxon>Spirurina</taxon>
        <taxon>Ascaridomorpha</taxon>
        <taxon>Ascaridoidea</taxon>
        <taxon>Ascarididae</taxon>
        <taxon>Parascaris</taxon>
    </lineage>
</organism>
<reference evidence="10" key="1">
    <citation type="submission" date="2022-11" db="UniProtKB">
        <authorList>
            <consortium name="WormBaseParasite"/>
        </authorList>
    </citation>
    <scope>IDENTIFICATION</scope>
</reference>
<feature type="transmembrane region" description="Helical" evidence="7">
    <location>
        <begin position="266"/>
        <end position="285"/>
    </location>
</feature>
<evidence type="ECO:0000313" key="9">
    <source>
        <dbReference type="Proteomes" id="UP000887569"/>
    </source>
</evidence>
<evidence type="ECO:0000256" key="6">
    <source>
        <dbReference type="ARBA" id="ARBA00023180"/>
    </source>
</evidence>
<dbReference type="WBParaSite" id="PgR055_g004_t01">
    <property type="protein sequence ID" value="PgR055_g004_t01"/>
    <property type="gene ID" value="PgR055_g004"/>
</dbReference>
<dbReference type="GO" id="GO:0030659">
    <property type="term" value="C:cytoplasmic vesicle membrane"/>
    <property type="evidence" value="ECO:0007669"/>
    <property type="project" value="TreeGrafter"/>
</dbReference>
<accession>A0A915BTC9</accession>
<dbReference type="GO" id="GO:0005886">
    <property type="term" value="C:plasma membrane"/>
    <property type="evidence" value="ECO:0007669"/>
    <property type="project" value="TreeGrafter"/>
</dbReference>
<dbReference type="PANTHER" id="PTHR10796:SF102">
    <property type="entry name" value="SSD DOMAIN-CONTAINING PROTEIN"/>
    <property type="match status" value="1"/>
</dbReference>
<keyword evidence="6" id="KW-0325">Glycoprotein</keyword>
<comment type="similarity">
    <text evidence="2">Belongs to the patched family.</text>
</comment>
<dbReference type="AlphaFoldDB" id="A0A915BTC9"/>
<dbReference type="InterPro" id="IPR051697">
    <property type="entry name" value="Patched_domain-protein"/>
</dbReference>
<evidence type="ECO:0000259" key="8">
    <source>
        <dbReference type="PROSITE" id="PS50156"/>
    </source>
</evidence>
<evidence type="ECO:0000256" key="1">
    <source>
        <dbReference type="ARBA" id="ARBA00004141"/>
    </source>
</evidence>
<dbReference type="GO" id="GO:0006897">
    <property type="term" value="P:endocytosis"/>
    <property type="evidence" value="ECO:0007669"/>
    <property type="project" value="TreeGrafter"/>
</dbReference>
<evidence type="ECO:0000256" key="7">
    <source>
        <dbReference type="SAM" id="Phobius"/>
    </source>
</evidence>
<keyword evidence="3 7" id="KW-0812">Transmembrane</keyword>
<dbReference type="InterPro" id="IPR003392">
    <property type="entry name" value="PTHD_SSD"/>
</dbReference>
<evidence type="ECO:0000256" key="5">
    <source>
        <dbReference type="ARBA" id="ARBA00023136"/>
    </source>
</evidence>
<feature type="transmembrane region" description="Helical" evidence="7">
    <location>
        <begin position="297"/>
        <end position="315"/>
    </location>
</feature>
<comment type="subcellular location">
    <subcellularLocation>
        <location evidence="1">Membrane</location>
        <topology evidence="1">Multi-pass membrane protein</topology>
    </subcellularLocation>
</comment>
<evidence type="ECO:0000313" key="10">
    <source>
        <dbReference type="WBParaSite" id="PgR055_g004_t01"/>
    </source>
</evidence>
<dbReference type="SUPFAM" id="SSF82866">
    <property type="entry name" value="Multidrug efflux transporter AcrB transmembrane domain"/>
    <property type="match status" value="1"/>
</dbReference>
<name>A0A915BTC9_PARUN</name>
<dbReference type="PROSITE" id="PS50156">
    <property type="entry name" value="SSD"/>
    <property type="match status" value="1"/>
</dbReference>
<keyword evidence="4 7" id="KW-1133">Transmembrane helix</keyword>
<sequence>CTCQSARPLPVVSAVPFRQVTYNRTLPMILECHRIIFQGIASIIVARPASVLTTTLLVSLVVSMGNIYIRFKDNFRAGYSEPNAPSLAEHLAYRSFYDFTSSPYMIGLVGECEEGDSMLRVDVFKLMRKDIDLGLSTIIPNDDPTDQRHTLRDYCIFSSEAHFSAIEESINYHSENIHIEYPNSTVFAQRLSMRRIMYGVKNGSLKILFYTMMFQPESPDILAKIKSAELAWYQRLEKQESSLLRLHLFGDELVDNEILVGSVSTIPYLVVGGVLMLTVAFCALTRYNQSFISTIGLLLWTAMCPMLAGIMAIAIFSFRGVAVNCMMFITPFLVLGVGVDDAFLMIHNWFHSTEVDGSSRLSTMLVEVGPSVTLTSFTNVVAFLASCFH</sequence>
<keyword evidence="5 7" id="KW-0472">Membrane</keyword>
<feature type="transmembrane region" description="Helical" evidence="7">
    <location>
        <begin position="321"/>
        <end position="339"/>
    </location>
</feature>
<dbReference type="Pfam" id="PF02460">
    <property type="entry name" value="Patched"/>
    <property type="match status" value="1"/>
</dbReference>
<evidence type="ECO:0000256" key="4">
    <source>
        <dbReference type="ARBA" id="ARBA00022989"/>
    </source>
</evidence>
<dbReference type="PANTHER" id="PTHR10796">
    <property type="entry name" value="PATCHED-RELATED"/>
    <property type="match status" value="1"/>
</dbReference>
<dbReference type="Proteomes" id="UP000887569">
    <property type="component" value="Unplaced"/>
</dbReference>
<dbReference type="InterPro" id="IPR000731">
    <property type="entry name" value="SSD"/>
</dbReference>
<dbReference type="Gene3D" id="1.20.1640.10">
    <property type="entry name" value="Multidrug efflux transporter AcrB transmembrane domain"/>
    <property type="match status" value="1"/>
</dbReference>
<evidence type="ECO:0000256" key="3">
    <source>
        <dbReference type="ARBA" id="ARBA00022692"/>
    </source>
</evidence>
<keyword evidence="9" id="KW-1185">Reference proteome</keyword>
<dbReference type="GO" id="GO:0018996">
    <property type="term" value="P:molting cycle, collagen and cuticulin-based cuticle"/>
    <property type="evidence" value="ECO:0007669"/>
    <property type="project" value="TreeGrafter"/>
</dbReference>
<feature type="domain" description="SSD" evidence="8">
    <location>
        <begin position="265"/>
        <end position="389"/>
    </location>
</feature>
<protein>
    <submittedName>
        <fullName evidence="10">SSD domain-containing protein</fullName>
    </submittedName>
</protein>
<proteinExistence type="inferred from homology"/>
<evidence type="ECO:0000256" key="2">
    <source>
        <dbReference type="ARBA" id="ARBA00005585"/>
    </source>
</evidence>